<gene>
    <name evidence="2" type="ORF">LCGC14_0359600</name>
</gene>
<feature type="compositionally biased region" description="Low complexity" evidence="1">
    <location>
        <begin position="1"/>
        <end position="15"/>
    </location>
</feature>
<sequence length="264" mass="29313">MTEQNTETGEQQQQQQGGGEQQGEQNWLTSVPENIRGHEVFKGMDKAGDVYQKLTDLSDGAKNFEGMVRIPGKDSSAEEIATFNKAFGLPENAEGYEIVRPENMPDGMVYDEALETKFREVAHKTGMKPDQVAAVAKLVNDHGMETYAEINKILDDRKTAAVETLKQLWPGDKYAQENDRVFKVMTAFAGQSEIPEGFGGIEGFKGWLKNSGMVNDPVFNWMASKMFDHIGNDDLFLKGGAANTSTNVPVEEQFFSESMGHKKK</sequence>
<protein>
    <submittedName>
        <fullName evidence="2">Uncharacterized protein</fullName>
    </submittedName>
</protein>
<evidence type="ECO:0000256" key="1">
    <source>
        <dbReference type="SAM" id="MobiDB-lite"/>
    </source>
</evidence>
<evidence type="ECO:0000313" key="2">
    <source>
        <dbReference type="EMBL" id="KKN77545.1"/>
    </source>
</evidence>
<reference evidence="2" key="1">
    <citation type="journal article" date="2015" name="Nature">
        <title>Complex archaea that bridge the gap between prokaryotes and eukaryotes.</title>
        <authorList>
            <person name="Spang A."/>
            <person name="Saw J.H."/>
            <person name="Jorgensen S.L."/>
            <person name="Zaremba-Niedzwiedzka K."/>
            <person name="Martijn J."/>
            <person name="Lind A.E."/>
            <person name="van Eijk R."/>
            <person name="Schleper C."/>
            <person name="Guy L."/>
            <person name="Ettema T.J."/>
        </authorList>
    </citation>
    <scope>NUCLEOTIDE SEQUENCE</scope>
</reference>
<name>A0A0F9T8I2_9ZZZZ</name>
<dbReference type="AlphaFoldDB" id="A0A0F9T8I2"/>
<dbReference type="EMBL" id="LAZR01000277">
    <property type="protein sequence ID" value="KKN77545.1"/>
    <property type="molecule type" value="Genomic_DNA"/>
</dbReference>
<accession>A0A0F9T8I2</accession>
<feature type="region of interest" description="Disordered" evidence="1">
    <location>
        <begin position="1"/>
        <end position="35"/>
    </location>
</feature>
<comment type="caution">
    <text evidence="2">The sequence shown here is derived from an EMBL/GenBank/DDBJ whole genome shotgun (WGS) entry which is preliminary data.</text>
</comment>
<organism evidence="2">
    <name type="scientific">marine sediment metagenome</name>
    <dbReference type="NCBI Taxonomy" id="412755"/>
    <lineage>
        <taxon>unclassified sequences</taxon>
        <taxon>metagenomes</taxon>
        <taxon>ecological metagenomes</taxon>
    </lineage>
</organism>
<proteinExistence type="predicted"/>